<accession>A0AAV2T1Y7</accession>
<proteinExistence type="predicted"/>
<name>A0AAV2T1Y7_CALDB</name>
<protein>
    <submittedName>
        <fullName evidence="1">Uncharacterized protein</fullName>
    </submittedName>
</protein>
<sequence length="341" mass="37973">MTTDVQMSARPFRALDKFDASLSGPKVSASSVKRKVLPNSDLMHYFGDVNKCKRRRANPSCGPDTSENHIISEVKEPLKKIPALNGVSTRIEDYLSAAGVNELCQNSISSECGRVISVKETYQLGYFGAAHQPEDYSDLFIFDFVDGLEVSYPISITAPDALPIDLPPLFMESEYMGELTALANGALDQLTERLNKWFDACKQADEDLLIWRHVTAYEEAVALRKQIFELIFDLVPQSELSDQVDFSSPSADRLIARIISALNGVDAFGRFPDKRDSECSPADAVPVVSLCPEPNHCLEVLRAQILTLLRMLLPQLNLPHCFDPEQDLRTLLDAAHTLNKR</sequence>
<organism evidence="1 2">
    <name type="scientific">Calicophoron daubneyi</name>
    <name type="common">Rumen fluke</name>
    <name type="synonym">Paramphistomum daubneyi</name>
    <dbReference type="NCBI Taxonomy" id="300641"/>
    <lineage>
        <taxon>Eukaryota</taxon>
        <taxon>Metazoa</taxon>
        <taxon>Spiralia</taxon>
        <taxon>Lophotrochozoa</taxon>
        <taxon>Platyhelminthes</taxon>
        <taxon>Trematoda</taxon>
        <taxon>Digenea</taxon>
        <taxon>Plagiorchiida</taxon>
        <taxon>Pronocephalata</taxon>
        <taxon>Paramphistomoidea</taxon>
        <taxon>Paramphistomidae</taxon>
        <taxon>Calicophoron</taxon>
    </lineage>
</organism>
<reference evidence="1" key="1">
    <citation type="submission" date="2024-06" db="EMBL/GenBank/DDBJ databases">
        <authorList>
            <person name="Liu X."/>
            <person name="Lenzi L."/>
            <person name="Haldenby T S."/>
            <person name="Uol C."/>
        </authorList>
    </citation>
    <scope>NUCLEOTIDE SEQUENCE</scope>
</reference>
<dbReference type="AlphaFoldDB" id="A0AAV2T1Y7"/>
<dbReference type="Proteomes" id="UP001497525">
    <property type="component" value="Unassembled WGS sequence"/>
</dbReference>
<dbReference type="EMBL" id="CAXLJL010000075">
    <property type="protein sequence ID" value="CAL5130806.1"/>
    <property type="molecule type" value="Genomic_DNA"/>
</dbReference>
<evidence type="ECO:0000313" key="2">
    <source>
        <dbReference type="Proteomes" id="UP001497525"/>
    </source>
</evidence>
<evidence type="ECO:0000313" key="1">
    <source>
        <dbReference type="EMBL" id="CAL5130806.1"/>
    </source>
</evidence>
<comment type="caution">
    <text evidence="1">The sequence shown here is derived from an EMBL/GenBank/DDBJ whole genome shotgun (WGS) entry which is preliminary data.</text>
</comment>
<gene>
    <name evidence="1" type="ORF">CDAUBV1_LOCUS3028</name>
</gene>